<dbReference type="Pfam" id="PF19305">
    <property type="entry name" value="MmgE_PrpD_C"/>
    <property type="match status" value="1"/>
</dbReference>
<feature type="non-terminal residue" evidence="2">
    <location>
        <position position="1"/>
    </location>
</feature>
<dbReference type="InterPro" id="IPR045337">
    <property type="entry name" value="MmgE_PrpD_C"/>
</dbReference>
<evidence type="ECO:0000313" key="2">
    <source>
        <dbReference type="EMBL" id="GAH82410.1"/>
    </source>
</evidence>
<comment type="caution">
    <text evidence="2">The sequence shown here is derived from an EMBL/GenBank/DDBJ whole genome shotgun (WGS) entry which is preliminary data.</text>
</comment>
<dbReference type="InterPro" id="IPR042188">
    <property type="entry name" value="MmgE/PrpD_sf_2"/>
</dbReference>
<dbReference type="EMBL" id="BARU01036918">
    <property type="protein sequence ID" value="GAH82410.1"/>
    <property type="molecule type" value="Genomic_DNA"/>
</dbReference>
<proteinExistence type="predicted"/>
<dbReference type="InterPro" id="IPR036148">
    <property type="entry name" value="MmgE/PrpD_sf"/>
</dbReference>
<dbReference type="SUPFAM" id="SSF103378">
    <property type="entry name" value="2-methylcitrate dehydratase PrpD"/>
    <property type="match status" value="1"/>
</dbReference>
<dbReference type="GO" id="GO:0016829">
    <property type="term" value="F:lyase activity"/>
    <property type="evidence" value="ECO:0007669"/>
    <property type="project" value="InterPro"/>
</dbReference>
<dbReference type="AlphaFoldDB" id="X1JLR7"/>
<protein>
    <recommendedName>
        <fullName evidence="1">MmgE/PrpD C-terminal domain-containing protein</fullName>
    </recommendedName>
</protein>
<dbReference type="PANTHER" id="PTHR16943:SF8">
    <property type="entry name" value="2-METHYLCITRATE DEHYDRATASE"/>
    <property type="match status" value="1"/>
</dbReference>
<accession>X1JLR7</accession>
<feature type="domain" description="MmgE/PrpD C-terminal" evidence="1">
    <location>
        <begin position="22"/>
        <end position="186"/>
    </location>
</feature>
<dbReference type="Gene3D" id="3.30.1330.120">
    <property type="entry name" value="2-methylcitrate dehydratase PrpD"/>
    <property type="match status" value="1"/>
</dbReference>
<gene>
    <name evidence="2" type="ORF">S03H2_57580</name>
</gene>
<organism evidence="2">
    <name type="scientific">marine sediment metagenome</name>
    <dbReference type="NCBI Taxonomy" id="412755"/>
    <lineage>
        <taxon>unclassified sequences</taxon>
        <taxon>metagenomes</taxon>
        <taxon>ecological metagenomes</taxon>
    </lineage>
</organism>
<sequence length="216" mass="24119">DNLLGGLGKIWHVGEVEFKLVPTCYIFHTAIAGISKIIEEQRINPDDINKISVKGDPLMQTPNRMGREIKSFADAQFSNAYNFALAAYYGSRPSPAWQMPSTFSDPRIKRLMSKVMVESHPQFDEFATNRIKAGKIPVMWSSLVEVVANGKTFTMEVSAPRGSRDNPATETELIDKFRTNASYSIVKTGKGDELTETIGHLEEIDDVCKLFTLLTL</sequence>
<evidence type="ECO:0000259" key="1">
    <source>
        <dbReference type="Pfam" id="PF19305"/>
    </source>
</evidence>
<name>X1JLR7_9ZZZZ</name>
<dbReference type="PANTHER" id="PTHR16943">
    <property type="entry name" value="2-METHYLCITRATE DEHYDRATASE-RELATED"/>
    <property type="match status" value="1"/>
</dbReference>
<dbReference type="InterPro" id="IPR005656">
    <property type="entry name" value="MmgE_PrpD"/>
</dbReference>
<reference evidence="2" key="1">
    <citation type="journal article" date="2014" name="Front. Microbiol.">
        <title>High frequency of phylogenetically diverse reductive dehalogenase-homologous genes in deep subseafloor sedimentary metagenomes.</title>
        <authorList>
            <person name="Kawai M."/>
            <person name="Futagami T."/>
            <person name="Toyoda A."/>
            <person name="Takaki Y."/>
            <person name="Nishi S."/>
            <person name="Hori S."/>
            <person name="Arai W."/>
            <person name="Tsubouchi T."/>
            <person name="Morono Y."/>
            <person name="Uchiyama I."/>
            <person name="Ito T."/>
            <person name="Fujiyama A."/>
            <person name="Inagaki F."/>
            <person name="Takami H."/>
        </authorList>
    </citation>
    <scope>NUCLEOTIDE SEQUENCE</scope>
    <source>
        <strain evidence="2">Expedition CK06-06</strain>
    </source>
</reference>